<comment type="caution">
    <text evidence="2">The sequence shown here is derived from an EMBL/GenBank/DDBJ whole genome shotgun (WGS) entry which is preliminary data.</text>
</comment>
<name>A0A940WV38_9ACTN</name>
<dbReference type="EMBL" id="JAFCNB010000022">
    <property type="protein sequence ID" value="MBP2707736.1"/>
    <property type="molecule type" value="Genomic_DNA"/>
</dbReference>
<dbReference type="AlphaFoldDB" id="A0A940WV38"/>
<evidence type="ECO:0000313" key="2">
    <source>
        <dbReference type="EMBL" id="MBP2707736.1"/>
    </source>
</evidence>
<evidence type="ECO:0000259" key="1">
    <source>
        <dbReference type="Pfam" id="PF07523"/>
    </source>
</evidence>
<keyword evidence="3" id="KW-1185">Reference proteome</keyword>
<proteinExistence type="predicted"/>
<gene>
    <name evidence="2" type="ORF">JOL79_28530</name>
</gene>
<dbReference type="Proteomes" id="UP000674234">
    <property type="component" value="Unassembled WGS sequence"/>
</dbReference>
<dbReference type="InterPro" id="IPR022038">
    <property type="entry name" value="Ig-like_bact"/>
</dbReference>
<accession>A0A940WV38</accession>
<protein>
    <submittedName>
        <fullName evidence="2">Bacterial Ig-like domain-containing protein</fullName>
    </submittedName>
</protein>
<dbReference type="Pfam" id="PF07523">
    <property type="entry name" value="Big_3"/>
    <property type="match status" value="1"/>
</dbReference>
<dbReference type="Gene3D" id="2.60.40.3630">
    <property type="match status" value="1"/>
</dbReference>
<reference evidence="2" key="1">
    <citation type="submission" date="2021-02" db="EMBL/GenBank/DDBJ databases">
        <title>Draft genome sequence of Microbispora sp. RL4-1S isolated from rice leaves in Thailand.</title>
        <authorList>
            <person name="Muangham S."/>
            <person name="Duangmal K."/>
        </authorList>
    </citation>
    <scope>NUCLEOTIDE SEQUENCE</scope>
    <source>
        <strain evidence="2">RL4-1S</strain>
    </source>
</reference>
<evidence type="ECO:0000313" key="3">
    <source>
        <dbReference type="Proteomes" id="UP000674234"/>
    </source>
</evidence>
<sequence length="74" mass="7704">MVTAAYTDGVTDEVLAEGYGGYAVSGYDPDVPGRQTVTVSYTVADRTRTAAFHVEVLDQPVAGDITSTTGRCGT</sequence>
<organism evidence="2 3">
    <name type="scientific">Microbispora oryzae</name>
    <dbReference type="NCBI Taxonomy" id="2806554"/>
    <lineage>
        <taxon>Bacteria</taxon>
        <taxon>Bacillati</taxon>
        <taxon>Actinomycetota</taxon>
        <taxon>Actinomycetes</taxon>
        <taxon>Streptosporangiales</taxon>
        <taxon>Streptosporangiaceae</taxon>
        <taxon>Microbispora</taxon>
    </lineage>
</organism>
<feature type="domain" description="Ig-like" evidence="1">
    <location>
        <begin position="2"/>
        <end position="56"/>
    </location>
</feature>